<dbReference type="PROSITE" id="PS51257">
    <property type="entry name" value="PROKAR_LIPOPROTEIN"/>
    <property type="match status" value="1"/>
</dbReference>
<protein>
    <submittedName>
        <fullName evidence="1">Uncharacterized protein</fullName>
    </submittedName>
</protein>
<evidence type="ECO:0000313" key="1">
    <source>
        <dbReference type="EMBL" id="JAI00625.1"/>
    </source>
</evidence>
<reference evidence="1" key="2">
    <citation type="journal article" date="2015" name="Fish Shellfish Immunol.">
        <title>Early steps in the European eel (Anguilla anguilla)-Vibrio vulnificus interaction in the gills: Role of the RtxA13 toxin.</title>
        <authorList>
            <person name="Callol A."/>
            <person name="Pajuelo D."/>
            <person name="Ebbesson L."/>
            <person name="Teles M."/>
            <person name="MacKenzie S."/>
            <person name="Amaro C."/>
        </authorList>
    </citation>
    <scope>NUCLEOTIDE SEQUENCE</scope>
</reference>
<organism evidence="1">
    <name type="scientific">Anguilla anguilla</name>
    <name type="common">European freshwater eel</name>
    <name type="synonym">Muraena anguilla</name>
    <dbReference type="NCBI Taxonomy" id="7936"/>
    <lineage>
        <taxon>Eukaryota</taxon>
        <taxon>Metazoa</taxon>
        <taxon>Chordata</taxon>
        <taxon>Craniata</taxon>
        <taxon>Vertebrata</taxon>
        <taxon>Euteleostomi</taxon>
        <taxon>Actinopterygii</taxon>
        <taxon>Neopterygii</taxon>
        <taxon>Teleostei</taxon>
        <taxon>Anguilliformes</taxon>
        <taxon>Anguillidae</taxon>
        <taxon>Anguilla</taxon>
    </lineage>
</organism>
<dbReference type="EMBL" id="GBXM01007953">
    <property type="protein sequence ID" value="JAI00625.1"/>
    <property type="molecule type" value="Transcribed_RNA"/>
</dbReference>
<proteinExistence type="predicted"/>
<sequence length="48" mass="5482">MCKILVQNSVLVVWFSCREILIKGSDTCAMIGLYYLWVRPGIDKCESV</sequence>
<accession>A0A0E9XD94</accession>
<dbReference type="AlphaFoldDB" id="A0A0E9XD94"/>
<reference evidence="1" key="1">
    <citation type="submission" date="2014-11" db="EMBL/GenBank/DDBJ databases">
        <authorList>
            <person name="Amaro Gonzalez C."/>
        </authorList>
    </citation>
    <scope>NUCLEOTIDE SEQUENCE</scope>
</reference>
<name>A0A0E9XD94_ANGAN</name>